<proteinExistence type="predicted"/>
<dbReference type="RefSeq" id="WP_378297736.1">
    <property type="nucleotide sequence ID" value="NZ_JBHTJA010000013.1"/>
</dbReference>
<dbReference type="EMBL" id="JBHTJA010000013">
    <property type="protein sequence ID" value="MFD0900739.1"/>
    <property type="molecule type" value="Genomic_DNA"/>
</dbReference>
<dbReference type="Proteomes" id="UP001596972">
    <property type="component" value="Unassembled WGS sequence"/>
</dbReference>
<keyword evidence="3" id="KW-1185">Reference proteome</keyword>
<protein>
    <recommendedName>
        <fullName evidence="4">Secreted protein</fullName>
    </recommendedName>
</protein>
<reference evidence="3" key="1">
    <citation type="journal article" date="2019" name="Int. J. Syst. Evol. Microbiol.">
        <title>The Global Catalogue of Microorganisms (GCM) 10K type strain sequencing project: providing services to taxonomists for standard genome sequencing and annotation.</title>
        <authorList>
            <consortium name="The Broad Institute Genomics Platform"/>
            <consortium name="The Broad Institute Genome Sequencing Center for Infectious Disease"/>
            <person name="Wu L."/>
            <person name="Ma J."/>
        </authorList>
    </citation>
    <scope>NUCLEOTIDE SEQUENCE [LARGE SCALE GENOMIC DNA]</scope>
    <source>
        <strain evidence="3">JCM 31202</strain>
    </source>
</reference>
<feature type="signal peptide" evidence="1">
    <location>
        <begin position="1"/>
        <end position="20"/>
    </location>
</feature>
<organism evidence="2 3">
    <name type="scientific">Actinomadura sediminis</name>
    <dbReference type="NCBI Taxonomy" id="1038904"/>
    <lineage>
        <taxon>Bacteria</taxon>
        <taxon>Bacillati</taxon>
        <taxon>Actinomycetota</taxon>
        <taxon>Actinomycetes</taxon>
        <taxon>Streptosporangiales</taxon>
        <taxon>Thermomonosporaceae</taxon>
        <taxon>Actinomadura</taxon>
    </lineage>
</organism>
<evidence type="ECO:0000313" key="3">
    <source>
        <dbReference type="Proteomes" id="UP001596972"/>
    </source>
</evidence>
<feature type="chain" id="PRO_5047147618" description="Secreted protein" evidence="1">
    <location>
        <begin position="21"/>
        <end position="403"/>
    </location>
</feature>
<keyword evidence="1" id="KW-0732">Signal</keyword>
<evidence type="ECO:0000313" key="2">
    <source>
        <dbReference type="EMBL" id="MFD0900739.1"/>
    </source>
</evidence>
<sequence>MIFQRATTARAAGIPLAALAAIVPGAVHAPARAAAAPDRGDVALRHAATSASALRALDGRLRRSGVNAVLRASGARKLGKDRCGKAAAVPPGSLAYCFDRKDSRTKTWVPQGVTTVSDAVADEDWNGDHPMLVSWHGGESVRVTFVDPDRRTYRHVLLVQPVQKGGRATFGDIDIHAGGIAWFENRLYVADTTRGFRVFDMTRIYDLGSSESGSTKRPGRVGLHGSTYYGHGHRYVMPQVATWRYVGGRAPSGTCRGEGPLRTSWTAVDRTAWPPSLIAGEYCKDEKPRGRVAVWPLREGAGPVSSGGVARASLVASMPDDQIQGAVRTNGYWWFTRGRGRGERGEMLVTRADLFGGWDDVTRHTISHGPEDLSCHRGARRIWTVAEYAGRRALWGLPASACH</sequence>
<gene>
    <name evidence="2" type="ORF">ACFQ11_10085</name>
</gene>
<evidence type="ECO:0000256" key="1">
    <source>
        <dbReference type="SAM" id="SignalP"/>
    </source>
</evidence>
<evidence type="ECO:0008006" key="4">
    <source>
        <dbReference type="Google" id="ProtNLM"/>
    </source>
</evidence>
<name>A0ABW3EK82_9ACTN</name>
<comment type="caution">
    <text evidence="2">The sequence shown here is derived from an EMBL/GenBank/DDBJ whole genome shotgun (WGS) entry which is preliminary data.</text>
</comment>
<accession>A0ABW3EK82</accession>